<feature type="transmembrane region" description="Helical" evidence="1">
    <location>
        <begin position="112"/>
        <end position="135"/>
    </location>
</feature>
<accession>A0ABS8EHE6</accession>
<name>A0ABS8EHE6_9ACTN</name>
<keyword evidence="1" id="KW-1133">Transmembrane helix</keyword>
<dbReference type="Proteomes" id="UP001520654">
    <property type="component" value="Unassembled WGS sequence"/>
</dbReference>
<evidence type="ECO:0000313" key="2">
    <source>
        <dbReference type="EMBL" id="MCC0100570.1"/>
    </source>
</evidence>
<evidence type="ECO:0000256" key="1">
    <source>
        <dbReference type="SAM" id="Phobius"/>
    </source>
</evidence>
<organism evidence="2 3">
    <name type="scientific">Streptomyces flavotricini</name>
    <dbReference type="NCBI Taxonomy" id="66888"/>
    <lineage>
        <taxon>Bacteria</taxon>
        <taxon>Bacillati</taxon>
        <taxon>Actinomycetota</taxon>
        <taxon>Actinomycetes</taxon>
        <taxon>Kitasatosporales</taxon>
        <taxon>Streptomycetaceae</taxon>
        <taxon>Streptomyces</taxon>
    </lineage>
</organism>
<protein>
    <recommendedName>
        <fullName evidence="4">Integral membrane protein</fullName>
    </recommendedName>
</protein>
<gene>
    <name evidence="2" type="ORF">K7B10_38555</name>
</gene>
<proteinExistence type="predicted"/>
<keyword evidence="1" id="KW-0472">Membrane</keyword>
<evidence type="ECO:0000313" key="3">
    <source>
        <dbReference type="Proteomes" id="UP001520654"/>
    </source>
</evidence>
<sequence length="143" mass="14976">MAFEEKRAWIAAVVAITGYAVYLAVVLGRAGGGVPLAEVAYAAPLLWTVGGAIVAAIALNIAVALASPREADAKDQRDKEIGRLGDLAGQSFLVIGAVAALVLSMAEADHFWISNVIYLGFVLSALLGSTVKLAAYRWGFQSW</sequence>
<evidence type="ECO:0008006" key="4">
    <source>
        <dbReference type="Google" id="ProtNLM"/>
    </source>
</evidence>
<feature type="transmembrane region" description="Helical" evidence="1">
    <location>
        <begin position="7"/>
        <end position="25"/>
    </location>
</feature>
<feature type="transmembrane region" description="Helical" evidence="1">
    <location>
        <begin position="45"/>
        <end position="66"/>
    </location>
</feature>
<keyword evidence="3" id="KW-1185">Reference proteome</keyword>
<feature type="transmembrane region" description="Helical" evidence="1">
    <location>
        <begin position="87"/>
        <end position="106"/>
    </location>
</feature>
<keyword evidence="1" id="KW-0812">Transmembrane</keyword>
<dbReference type="EMBL" id="JAINUL010000001">
    <property type="protein sequence ID" value="MCC0100570.1"/>
    <property type="molecule type" value="Genomic_DNA"/>
</dbReference>
<reference evidence="2 3" key="1">
    <citation type="submission" date="2021-08" db="EMBL/GenBank/DDBJ databases">
        <title>Genomic Architecture of Streptomyces flavotricini NGL1 and Streptomyces erythrochromogenes HMS4 With Differential Plant Beneficial attributes and laccase production capabilities.</title>
        <authorList>
            <person name="Salwan R."/>
            <person name="Kaur R."/>
            <person name="Sharma V."/>
        </authorList>
    </citation>
    <scope>NUCLEOTIDE SEQUENCE [LARGE SCALE GENOMIC DNA]</scope>
    <source>
        <strain evidence="2 3">NGL1</strain>
    </source>
</reference>
<comment type="caution">
    <text evidence="2">The sequence shown here is derived from an EMBL/GenBank/DDBJ whole genome shotgun (WGS) entry which is preliminary data.</text>
</comment>